<proteinExistence type="predicted"/>
<accession>A0A5C5VMM3</accession>
<dbReference type="AlphaFoldDB" id="A0A5C5VMM3"/>
<dbReference type="GO" id="GO:0031146">
    <property type="term" value="P:SCF-dependent proteasomal ubiquitin-dependent protein catabolic process"/>
    <property type="evidence" value="ECO:0007669"/>
    <property type="project" value="TreeGrafter"/>
</dbReference>
<dbReference type="InterPro" id="IPR032675">
    <property type="entry name" value="LRR_dom_sf"/>
</dbReference>
<organism evidence="1 2">
    <name type="scientific">Thalassoglobus neptunius</name>
    <dbReference type="NCBI Taxonomy" id="1938619"/>
    <lineage>
        <taxon>Bacteria</taxon>
        <taxon>Pseudomonadati</taxon>
        <taxon>Planctomycetota</taxon>
        <taxon>Planctomycetia</taxon>
        <taxon>Planctomycetales</taxon>
        <taxon>Planctomycetaceae</taxon>
        <taxon>Thalassoglobus</taxon>
    </lineage>
</organism>
<gene>
    <name evidence="1" type="ORF">KOR42_50620</name>
</gene>
<dbReference type="Proteomes" id="UP000317243">
    <property type="component" value="Unassembled WGS sequence"/>
</dbReference>
<evidence type="ECO:0000313" key="2">
    <source>
        <dbReference type="Proteomes" id="UP000317243"/>
    </source>
</evidence>
<dbReference type="SUPFAM" id="SSF52047">
    <property type="entry name" value="RNI-like"/>
    <property type="match status" value="1"/>
</dbReference>
<evidence type="ECO:0000313" key="1">
    <source>
        <dbReference type="EMBL" id="TWT39916.1"/>
    </source>
</evidence>
<dbReference type="EMBL" id="SIHI01000060">
    <property type="protein sequence ID" value="TWT39916.1"/>
    <property type="molecule type" value="Genomic_DNA"/>
</dbReference>
<dbReference type="PANTHER" id="PTHR13318">
    <property type="entry name" value="PARTNER OF PAIRED, ISOFORM B-RELATED"/>
    <property type="match status" value="1"/>
</dbReference>
<name>A0A5C5VMM3_9PLAN</name>
<sequence>MPTWSGKKATDDRIRGIKNFKRLRTLRLCRSSISDDGIAMLKDAVNLEVVYIESDLLTDRSMETLCGLPNLVSLLLDEVPLVTDIGIAQLERRRELAELYLIGTHLTDRGVESFKHLNGLWSLHLDRTLITDGGVASLGTMRDLRLLSLRGTQVVGYGLCGLFNNPHLDIYLDGCPIDDAAIVEAAHHLPGLNRLSLMDTPVTDACLPALASLEKLQLLRLSGTSITDEGLLHLCGRRTPMTLEVYSTAVTTQAAAKIRATSNEVLLTGVGKKI</sequence>
<dbReference type="GO" id="GO:0019005">
    <property type="term" value="C:SCF ubiquitin ligase complex"/>
    <property type="evidence" value="ECO:0007669"/>
    <property type="project" value="TreeGrafter"/>
</dbReference>
<comment type="caution">
    <text evidence="1">The sequence shown here is derived from an EMBL/GenBank/DDBJ whole genome shotgun (WGS) entry which is preliminary data.</text>
</comment>
<reference evidence="1 2" key="1">
    <citation type="submission" date="2019-02" db="EMBL/GenBank/DDBJ databases">
        <title>Deep-cultivation of Planctomycetes and their phenomic and genomic characterization uncovers novel biology.</title>
        <authorList>
            <person name="Wiegand S."/>
            <person name="Jogler M."/>
            <person name="Boedeker C."/>
            <person name="Pinto D."/>
            <person name="Vollmers J."/>
            <person name="Rivas-Marin E."/>
            <person name="Kohn T."/>
            <person name="Peeters S.H."/>
            <person name="Heuer A."/>
            <person name="Rast P."/>
            <person name="Oberbeckmann S."/>
            <person name="Bunk B."/>
            <person name="Jeske O."/>
            <person name="Meyerdierks A."/>
            <person name="Storesund J.E."/>
            <person name="Kallscheuer N."/>
            <person name="Luecker S."/>
            <person name="Lage O.M."/>
            <person name="Pohl T."/>
            <person name="Merkel B.J."/>
            <person name="Hornburger P."/>
            <person name="Mueller R.-W."/>
            <person name="Bruemmer F."/>
            <person name="Labrenz M."/>
            <person name="Spormann A.M."/>
            <person name="Op Den Camp H."/>
            <person name="Overmann J."/>
            <person name="Amann R."/>
            <person name="Jetten M.S.M."/>
            <person name="Mascher T."/>
            <person name="Medema M.H."/>
            <person name="Devos D.P."/>
            <person name="Kaster A.-K."/>
            <person name="Ovreas L."/>
            <person name="Rohde M."/>
            <person name="Galperin M.Y."/>
            <person name="Jogler C."/>
        </authorList>
    </citation>
    <scope>NUCLEOTIDE SEQUENCE [LARGE SCALE GENOMIC DNA]</scope>
    <source>
        <strain evidence="1 2">KOR42</strain>
    </source>
</reference>
<dbReference type="Gene3D" id="3.80.10.10">
    <property type="entry name" value="Ribonuclease Inhibitor"/>
    <property type="match status" value="2"/>
</dbReference>
<keyword evidence="2" id="KW-1185">Reference proteome</keyword>
<protein>
    <submittedName>
        <fullName evidence="1">Leucine Rich repeats (2 copies)</fullName>
    </submittedName>
</protein>